<dbReference type="PROSITE" id="PS50850">
    <property type="entry name" value="MFS"/>
    <property type="match status" value="1"/>
</dbReference>
<evidence type="ECO:0000256" key="8">
    <source>
        <dbReference type="SAM" id="Phobius"/>
    </source>
</evidence>
<feature type="transmembrane region" description="Helical" evidence="8">
    <location>
        <begin position="107"/>
        <end position="126"/>
    </location>
</feature>
<feature type="transmembrane region" description="Helical" evidence="8">
    <location>
        <begin position="361"/>
        <end position="384"/>
    </location>
</feature>
<keyword evidence="6 8" id="KW-0472">Membrane</keyword>
<feature type="transmembrane region" description="Helical" evidence="8">
    <location>
        <begin position="336"/>
        <end position="355"/>
    </location>
</feature>
<feature type="transmembrane region" description="Helical" evidence="8">
    <location>
        <begin position="162"/>
        <end position="182"/>
    </location>
</feature>
<evidence type="ECO:0000259" key="9">
    <source>
        <dbReference type="PROSITE" id="PS50850"/>
    </source>
</evidence>
<dbReference type="AlphaFoldDB" id="A0A4Z1PAC2"/>
<dbReference type="InterPro" id="IPR036259">
    <property type="entry name" value="MFS_trans_sf"/>
</dbReference>
<feature type="transmembrane region" description="Helical" evidence="8">
    <location>
        <begin position="396"/>
        <end position="418"/>
    </location>
</feature>
<evidence type="ECO:0000313" key="11">
    <source>
        <dbReference type="Proteomes" id="UP000298493"/>
    </source>
</evidence>
<sequence>MSHEGTEKCLSGDESSSFRKESEKSPEIESRCPGDEESKLETPSNAAPLVASNPWHPSQFPDGGARAWLVILGGFCCLFCSFGWINCIGVFQSYYQLTYLHDYLESDISWIGSLGVFIMLAGGLVVGRLYDMFGPRPLIFAGTFFHVFGLMMASMSTKYYQFILSQGICSPIGICLLVSPATNSAISWFFKKRAFAVGLVAAGSGLGGTILPIMINKLIPQVGFGWAMRIAAFLQLALLILANLTVRSRVPPRPKPLNTKRFFSPLTEKSFVLLIAGSSVYYLGLFLPINYIQHQAIRYGMDSSLAIYIIPILNVGSIIGRVLPTFIADKLGRFNTNMVMAFVAALLSLGLWLPATGDAPLIVFAILYGAASGTYIALLPAMMAHISDNAEIGHRIGFGFALLSIPALIGNPIGGAILAANHGEYRNMQIYTGVLLFVGGCLFVATRFSVVGMKLCTRG</sequence>
<feature type="transmembrane region" description="Helical" evidence="8">
    <location>
        <begin position="305"/>
        <end position="324"/>
    </location>
</feature>
<keyword evidence="5 8" id="KW-1133">Transmembrane helix</keyword>
<dbReference type="Pfam" id="PF07690">
    <property type="entry name" value="MFS_1"/>
    <property type="match status" value="1"/>
</dbReference>
<evidence type="ECO:0000256" key="6">
    <source>
        <dbReference type="ARBA" id="ARBA00023136"/>
    </source>
</evidence>
<evidence type="ECO:0000256" key="7">
    <source>
        <dbReference type="SAM" id="MobiDB-lite"/>
    </source>
</evidence>
<protein>
    <submittedName>
        <fullName evidence="10">Major facilitator superfamily transporter 1</fullName>
    </submittedName>
</protein>
<dbReference type="InterPro" id="IPR020846">
    <property type="entry name" value="MFS_dom"/>
</dbReference>
<feature type="compositionally biased region" description="Basic and acidic residues" evidence="7">
    <location>
        <begin position="1"/>
        <end position="40"/>
    </location>
</feature>
<reference evidence="10 11" key="1">
    <citation type="submission" date="2019-04" db="EMBL/GenBank/DDBJ databases">
        <title>High contiguity whole genome sequence and gene annotation resource for two Venturia nashicola isolates.</title>
        <authorList>
            <person name="Prokchorchik M."/>
            <person name="Won K."/>
            <person name="Lee Y."/>
            <person name="Choi E.D."/>
            <person name="Segonzac C."/>
            <person name="Sohn K.H."/>
        </authorList>
    </citation>
    <scope>NUCLEOTIDE SEQUENCE [LARGE SCALE GENOMIC DNA]</scope>
    <source>
        <strain evidence="10 11">PRI2</strain>
    </source>
</reference>
<dbReference type="Proteomes" id="UP000298493">
    <property type="component" value="Unassembled WGS sequence"/>
</dbReference>
<accession>A0A4Z1PAC2</accession>
<dbReference type="CDD" id="cd17352">
    <property type="entry name" value="MFS_MCT_SLC16"/>
    <property type="match status" value="1"/>
</dbReference>
<feature type="transmembrane region" description="Helical" evidence="8">
    <location>
        <begin position="194"/>
        <end position="214"/>
    </location>
</feature>
<dbReference type="SUPFAM" id="SSF103473">
    <property type="entry name" value="MFS general substrate transporter"/>
    <property type="match status" value="1"/>
</dbReference>
<dbReference type="GO" id="GO:0022857">
    <property type="term" value="F:transmembrane transporter activity"/>
    <property type="evidence" value="ECO:0007669"/>
    <property type="project" value="InterPro"/>
</dbReference>
<dbReference type="Gene3D" id="1.20.1250.20">
    <property type="entry name" value="MFS general substrate transporter like domains"/>
    <property type="match status" value="1"/>
</dbReference>
<dbReference type="GO" id="GO:0016020">
    <property type="term" value="C:membrane"/>
    <property type="evidence" value="ECO:0007669"/>
    <property type="project" value="UniProtKB-SubCell"/>
</dbReference>
<feature type="domain" description="Major facilitator superfamily (MFS) profile" evidence="9">
    <location>
        <begin position="66"/>
        <end position="457"/>
    </location>
</feature>
<evidence type="ECO:0000256" key="5">
    <source>
        <dbReference type="ARBA" id="ARBA00022989"/>
    </source>
</evidence>
<evidence type="ECO:0000313" key="10">
    <source>
        <dbReference type="EMBL" id="TID18416.1"/>
    </source>
</evidence>
<keyword evidence="11" id="KW-1185">Reference proteome</keyword>
<feature type="transmembrane region" description="Helical" evidence="8">
    <location>
        <begin position="67"/>
        <end position="95"/>
    </location>
</feature>
<keyword evidence="4 8" id="KW-0812">Transmembrane</keyword>
<dbReference type="InterPro" id="IPR011701">
    <property type="entry name" value="MFS"/>
</dbReference>
<gene>
    <name evidence="10" type="ORF">E6O75_ATG06492</name>
</gene>
<feature type="transmembrane region" description="Helical" evidence="8">
    <location>
        <begin position="271"/>
        <end position="293"/>
    </location>
</feature>
<dbReference type="PANTHER" id="PTHR11360:SF224">
    <property type="entry name" value="MAJOR FACILITATOR SUPERFAMILY (MFS) PROFILE DOMAIN-CONTAINING PROTEIN-RELATED"/>
    <property type="match status" value="1"/>
</dbReference>
<evidence type="ECO:0000256" key="2">
    <source>
        <dbReference type="ARBA" id="ARBA00006727"/>
    </source>
</evidence>
<evidence type="ECO:0000256" key="3">
    <source>
        <dbReference type="ARBA" id="ARBA00022448"/>
    </source>
</evidence>
<comment type="subcellular location">
    <subcellularLocation>
        <location evidence="1">Membrane</location>
        <topology evidence="1">Multi-pass membrane protein</topology>
    </subcellularLocation>
</comment>
<dbReference type="InterPro" id="IPR050327">
    <property type="entry name" value="Proton-linked_MCT"/>
</dbReference>
<feature type="region of interest" description="Disordered" evidence="7">
    <location>
        <begin position="1"/>
        <end position="43"/>
    </location>
</feature>
<comment type="similarity">
    <text evidence="2">Belongs to the major facilitator superfamily. Monocarboxylate porter (TC 2.A.1.13) family.</text>
</comment>
<feature type="transmembrane region" description="Helical" evidence="8">
    <location>
        <begin position="138"/>
        <end position="156"/>
    </location>
</feature>
<comment type="caution">
    <text evidence="10">The sequence shown here is derived from an EMBL/GenBank/DDBJ whole genome shotgun (WGS) entry which is preliminary data.</text>
</comment>
<name>A0A4Z1PAC2_9PEZI</name>
<evidence type="ECO:0000256" key="4">
    <source>
        <dbReference type="ARBA" id="ARBA00022692"/>
    </source>
</evidence>
<feature type="transmembrane region" description="Helical" evidence="8">
    <location>
        <begin position="226"/>
        <end position="246"/>
    </location>
</feature>
<dbReference type="EMBL" id="SNSC02000014">
    <property type="protein sequence ID" value="TID18416.1"/>
    <property type="molecule type" value="Genomic_DNA"/>
</dbReference>
<organism evidence="10 11">
    <name type="scientific">Venturia nashicola</name>
    <dbReference type="NCBI Taxonomy" id="86259"/>
    <lineage>
        <taxon>Eukaryota</taxon>
        <taxon>Fungi</taxon>
        <taxon>Dikarya</taxon>
        <taxon>Ascomycota</taxon>
        <taxon>Pezizomycotina</taxon>
        <taxon>Dothideomycetes</taxon>
        <taxon>Pleosporomycetidae</taxon>
        <taxon>Venturiales</taxon>
        <taxon>Venturiaceae</taxon>
        <taxon>Venturia</taxon>
    </lineage>
</organism>
<dbReference type="PANTHER" id="PTHR11360">
    <property type="entry name" value="MONOCARBOXYLATE TRANSPORTER"/>
    <property type="match status" value="1"/>
</dbReference>
<feature type="transmembrane region" description="Helical" evidence="8">
    <location>
        <begin position="430"/>
        <end position="450"/>
    </location>
</feature>
<keyword evidence="3" id="KW-0813">Transport</keyword>
<proteinExistence type="inferred from homology"/>
<evidence type="ECO:0000256" key="1">
    <source>
        <dbReference type="ARBA" id="ARBA00004141"/>
    </source>
</evidence>